<evidence type="ECO:0000313" key="3">
    <source>
        <dbReference type="Proteomes" id="UP000051487"/>
    </source>
</evidence>
<comment type="caution">
    <text evidence="2">The sequence shown here is derived from an EMBL/GenBank/DDBJ whole genome shotgun (WGS) entry which is preliminary data.</text>
</comment>
<protein>
    <submittedName>
        <fullName evidence="2">Uncharacterized protein</fullName>
    </submittedName>
</protein>
<organism evidence="2 3">
    <name type="scientific">Aspergillus lentulus</name>
    <dbReference type="NCBI Taxonomy" id="293939"/>
    <lineage>
        <taxon>Eukaryota</taxon>
        <taxon>Fungi</taxon>
        <taxon>Dikarya</taxon>
        <taxon>Ascomycota</taxon>
        <taxon>Pezizomycotina</taxon>
        <taxon>Eurotiomycetes</taxon>
        <taxon>Eurotiomycetidae</taxon>
        <taxon>Eurotiales</taxon>
        <taxon>Aspergillaceae</taxon>
        <taxon>Aspergillus</taxon>
        <taxon>Aspergillus subgen. Fumigati</taxon>
    </lineage>
</organism>
<proteinExistence type="predicted"/>
<name>A0AAN4TE65_ASPLE</name>
<sequence>MSGKSGQPHTSKEFCTANVPRSKITDFEFDPPTSRSPWDLLPKWPVTHRHRIAELDFLATYYDTVGQTDNIKAAKVWHASFPLDDQVGYETAYFHRGKKEPPPEIMMSGHCQNSVRPLARRPAAVTGSTPQPSSLVTPAAKTTNEGDVSDNANVPLDPNFIFEPPTSTEPWNLVPRWPITHGQRIAELKFLATFYGKRGQEENLQAAIIWHSEFPQGALVGNESRYFQDGAVIDEFDIKSEGGPCWYEGPPDYDLMAGHDQRQHILDLL</sequence>
<evidence type="ECO:0000313" key="2">
    <source>
        <dbReference type="EMBL" id="GAQ10535.1"/>
    </source>
</evidence>
<feature type="region of interest" description="Disordered" evidence="1">
    <location>
        <begin position="124"/>
        <end position="152"/>
    </location>
</feature>
<dbReference type="EMBL" id="BCLY01000016">
    <property type="protein sequence ID" value="GAQ10535.1"/>
    <property type="molecule type" value="Genomic_DNA"/>
</dbReference>
<reference evidence="2 3" key="1">
    <citation type="submission" date="2015-11" db="EMBL/GenBank/DDBJ databases">
        <title>Aspergillus lentulus strain IFM 54703T.</title>
        <authorList>
            <person name="Kusuya Y."/>
            <person name="Sakai K."/>
            <person name="Kamei K."/>
            <person name="Takahashi H."/>
            <person name="Yaguchi T."/>
        </authorList>
    </citation>
    <scope>NUCLEOTIDE SEQUENCE [LARGE SCALE GENOMIC DNA]</scope>
    <source>
        <strain evidence="2 3">IFM 54703</strain>
    </source>
</reference>
<gene>
    <name evidence="2" type="ORF">ALT_7856</name>
</gene>
<accession>A0AAN4TE65</accession>
<dbReference type="AlphaFoldDB" id="A0AAN4TE65"/>
<evidence type="ECO:0000256" key="1">
    <source>
        <dbReference type="SAM" id="MobiDB-lite"/>
    </source>
</evidence>
<dbReference type="Proteomes" id="UP000051487">
    <property type="component" value="Unassembled WGS sequence"/>
</dbReference>
<feature type="compositionally biased region" description="Polar residues" evidence="1">
    <location>
        <begin position="126"/>
        <end position="152"/>
    </location>
</feature>